<keyword evidence="7" id="KW-1185">Reference proteome</keyword>
<gene>
    <name evidence="6" type="ORF">LAME_0H08460G</name>
</gene>
<dbReference type="Proteomes" id="UP000191144">
    <property type="component" value="Chromosome H"/>
</dbReference>
<feature type="domain" description="Transcription regulator LGE1 helical region" evidence="5">
    <location>
        <begin position="140"/>
        <end position="211"/>
    </location>
</feature>
<reference evidence="7" key="1">
    <citation type="submission" date="2016-03" db="EMBL/GenBank/DDBJ databases">
        <authorList>
            <person name="Devillers Hugo."/>
        </authorList>
    </citation>
    <scope>NUCLEOTIDE SEQUENCE [LARGE SCALE GENOMIC DNA]</scope>
</reference>
<keyword evidence="3" id="KW-0539">Nucleus</keyword>
<dbReference type="Pfam" id="PF11488">
    <property type="entry name" value="Lge1"/>
    <property type="match status" value="1"/>
</dbReference>
<keyword evidence="2" id="KW-0156">Chromatin regulator</keyword>
<evidence type="ECO:0000256" key="1">
    <source>
        <dbReference type="ARBA" id="ARBA00004123"/>
    </source>
</evidence>
<dbReference type="InterPro" id="IPR021581">
    <property type="entry name" value="Tscrpt_reg_Lge1"/>
</dbReference>
<protein>
    <submittedName>
        <fullName evidence="6">LAME_0H08460g1_1</fullName>
    </submittedName>
</protein>
<feature type="compositionally biased region" description="Low complexity" evidence="4">
    <location>
        <begin position="16"/>
        <end position="36"/>
    </location>
</feature>
<dbReference type="AlphaFoldDB" id="A0A1G4KFB9"/>
<evidence type="ECO:0000256" key="3">
    <source>
        <dbReference type="ARBA" id="ARBA00023242"/>
    </source>
</evidence>
<dbReference type="GO" id="GO:0005634">
    <property type="term" value="C:nucleus"/>
    <property type="evidence" value="ECO:0007669"/>
    <property type="project" value="UniProtKB-SubCell"/>
</dbReference>
<comment type="subcellular location">
    <subcellularLocation>
        <location evidence="1">Nucleus</location>
    </subcellularLocation>
</comment>
<dbReference type="CDD" id="cd22897">
    <property type="entry name" value="Lge1"/>
    <property type="match status" value="1"/>
</dbReference>
<feature type="compositionally biased region" description="Polar residues" evidence="4">
    <location>
        <begin position="72"/>
        <end position="82"/>
    </location>
</feature>
<feature type="region of interest" description="Disordered" evidence="4">
    <location>
        <begin position="1"/>
        <end position="116"/>
    </location>
</feature>
<organism evidence="6 7">
    <name type="scientific">Lachancea meyersii CBS 8951</name>
    <dbReference type="NCBI Taxonomy" id="1266667"/>
    <lineage>
        <taxon>Eukaryota</taxon>
        <taxon>Fungi</taxon>
        <taxon>Dikarya</taxon>
        <taxon>Ascomycota</taxon>
        <taxon>Saccharomycotina</taxon>
        <taxon>Saccharomycetes</taxon>
        <taxon>Saccharomycetales</taxon>
        <taxon>Saccharomycetaceae</taxon>
        <taxon>Lachancea</taxon>
    </lineage>
</organism>
<proteinExistence type="predicted"/>
<dbReference type="GO" id="GO:0006325">
    <property type="term" value="P:chromatin organization"/>
    <property type="evidence" value="ECO:0007669"/>
    <property type="project" value="UniProtKB-KW"/>
</dbReference>
<evidence type="ECO:0000256" key="4">
    <source>
        <dbReference type="SAM" id="MobiDB-lite"/>
    </source>
</evidence>
<accession>A0A1G4KFB9</accession>
<evidence type="ECO:0000313" key="6">
    <source>
        <dbReference type="EMBL" id="SCV03194.1"/>
    </source>
</evidence>
<sequence length="214" mass="24158">MSYPGDNPGNRQHYNSYRSSSSRGRSSRGSRGGYSSTRYQYNGGGYEENAGRFGGSANKYRGNYRGDYYVPQRSNQGVNNRGSYAESSSRYEKRASSSSLHETRPSPQPHAERPHETLAAETTSQFNTPQKTHVTDFPSYFLTGLNEYTNDEQERSKIRSLLRGDEEIDAKLEEQKLQLCKSELELGLLSTQSEKDALNVQLTQENLDAILLMQ</sequence>
<evidence type="ECO:0000313" key="7">
    <source>
        <dbReference type="Proteomes" id="UP000191144"/>
    </source>
</evidence>
<name>A0A1G4KFB9_9SACH</name>
<evidence type="ECO:0000256" key="2">
    <source>
        <dbReference type="ARBA" id="ARBA00022853"/>
    </source>
</evidence>
<dbReference type="OrthoDB" id="4070541at2759"/>
<dbReference type="EMBL" id="LT598480">
    <property type="protein sequence ID" value="SCV03194.1"/>
    <property type="molecule type" value="Genomic_DNA"/>
</dbReference>
<evidence type="ECO:0000259" key="5">
    <source>
        <dbReference type="Pfam" id="PF11488"/>
    </source>
</evidence>